<keyword evidence="1" id="KW-0732">Signal</keyword>
<accession>A0A8I1HT77</accession>
<reference evidence="2 3" key="1">
    <citation type="submission" date="2020-12" db="EMBL/GenBank/DDBJ databases">
        <title>Draft genome sequence of the commensal strain Corynebacterium tuberculostearicum MFP09/CIP 102622 isolated from human skin.</title>
        <authorList>
            <person name="Boukerb A.M."/>
            <person name="Janvier X."/>
            <person name="Feuilloley M.G.J."/>
            <person name="Groboillot A."/>
        </authorList>
    </citation>
    <scope>NUCLEOTIDE SEQUENCE [LARGE SCALE GENOMIC DNA]</scope>
    <source>
        <strain evidence="2 3">CIP 102622</strain>
    </source>
</reference>
<dbReference type="RefSeq" id="WP_200436121.1">
    <property type="nucleotide sequence ID" value="NZ_CP175791.1"/>
</dbReference>
<comment type="caution">
    <text evidence="2">The sequence shown here is derived from an EMBL/GenBank/DDBJ whole genome shotgun (WGS) entry which is preliminary data.</text>
</comment>
<evidence type="ECO:0000256" key="1">
    <source>
        <dbReference type="SAM" id="SignalP"/>
    </source>
</evidence>
<protein>
    <recommendedName>
        <fullName evidence="4">Prolipoprotein LppL</fullName>
    </recommendedName>
</protein>
<feature type="signal peptide" evidence="1">
    <location>
        <begin position="1"/>
        <end position="23"/>
    </location>
</feature>
<dbReference type="EMBL" id="JAEHFL010000014">
    <property type="protein sequence ID" value="MBK3428683.1"/>
    <property type="molecule type" value="Genomic_DNA"/>
</dbReference>
<evidence type="ECO:0000313" key="2">
    <source>
        <dbReference type="EMBL" id="MBK3428683.1"/>
    </source>
</evidence>
<keyword evidence="3" id="KW-1185">Reference proteome</keyword>
<evidence type="ECO:0008006" key="4">
    <source>
        <dbReference type="Google" id="ProtNLM"/>
    </source>
</evidence>
<name>A0A8I1HT77_9CORY</name>
<sequence length="348" mass="35926">MKSQSGSALILSSLLALSATALAACQPDVGVGADPETAVKGNATPAASPAKADAGGTVVDLKADITDLVAFDDSLAVRTKDELLIGSQKDFEGKKATSLDISAECGDLSSSESGFVLACPDKVLLIDPASPDSPQEVHMEEDSPVTAATQLSSGEIFATSADSTTVGIYKDGKRDGDIEVEAGSEQLLAVPNSSGDDGVVRIHREDSTIQNVDWTNDRAGGRLRVGQGVGSIAVGDNGVVLASDTEGGRLAVYTSDDVVRLHQYGNVEGTPWGVAWDNKRNLAWVSATDTNKAYAYEIGKGVPELRGDLSTVPDAQNIALLGDGTFVAASATGHGLQFVDAPHLKKES</sequence>
<organism evidence="2 3">
    <name type="scientific">Corynebacterium tuberculostearicum</name>
    <dbReference type="NCBI Taxonomy" id="38304"/>
    <lineage>
        <taxon>Bacteria</taxon>
        <taxon>Bacillati</taxon>
        <taxon>Actinomycetota</taxon>
        <taxon>Actinomycetes</taxon>
        <taxon>Mycobacteriales</taxon>
        <taxon>Corynebacteriaceae</taxon>
        <taxon>Corynebacterium</taxon>
    </lineage>
</organism>
<dbReference type="InterPro" id="IPR015943">
    <property type="entry name" value="WD40/YVTN_repeat-like_dom_sf"/>
</dbReference>
<dbReference type="Proteomes" id="UP000603369">
    <property type="component" value="Unassembled WGS sequence"/>
</dbReference>
<dbReference type="SUPFAM" id="SSF63829">
    <property type="entry name" value="Calcium-dependent phosphotriesterase"/>
    <property type="match status" value="1"/>
</dbReference>
<dbReference type="AlphaFoldDB" id="A0A8I1HT77"/>
<dbReference type="Gene3D" id="2.130.10.10">
    <property type="entry name" value="YVTN repeat-like/Quinoprotein amine dehydrogenase"/>
    <property type="match status" value="1"/>
</dbReference>
<proteinExistence type="predicted"/>
<dbReference type="PROSITE" id="PS51257">
    <property type="entry name" value="PROKAR_LIPOPROTEIN"/>
    <property type="match status" value="1"/>
</dbReference>
<gene>
    <name evidence="2" type="ORF">JDP02_09220</name>
</gene>
<feature type="chain" id="PRO_5034301411" description="Prolipoprotein LppL" evidence="1">
    <location>
        <begin position="24"/>
        <end position="348"/>
    </location>
</feature>
<evidence type="ECO:0000313" key="3">
    <source>
        <dbReference type="Proteomes" id="UP000603369"/>
    </source>
</evidence>